<dbReference type="Proteomes" id="UP000023152">
    <property type="component" value="Unassembled WGS sequence"/>
</dbReference>
<dbReference type="EMBL" id="ASPP01000874">
    <property type="protein sequence ID" value="ETO36229.1"/>
    <property type="molecule type" value="Genomic_DNA"/>
</dbReference>
<feature type="compositionally biased region" description="Basic and acidic residues" evidence="1">
    <location>
        <begin position="68"/>
        <end position="78"/>
    </location>
</feature>
<dbReference type="AlphaFoldDB" id="X6PDU3"/>
<keyword evidence="3" id="KW-1185">Reference proteome</keyword>
<feature type="non-terminal residue" evidence="2">
    <location>
        <position position="158"/>
    </location>
</feature>
<name>X6PDU3_RETFI</name>
<reference evidence="2 3" key="1">
    <citation type="journal article" date="2013" name="Curr. Biol.">
        <title>The Genome of the Foraminiferan Reticulomyxa filosa.</title>
        <authorList>
            <person name="Glockner G."/>
            <person name="Hulsmann N."/>
            <person name="Schleicher M."/>
            <person name="Noegel A.A."/>
            <person name="Eichinger L."/>
            <person name="Gallinger C."/>
            <person name="Pawlowski J."/>
            <person name="Sierra R."/>
            <person name="Euteneuer U."/>
            <person name="Pillet L."/>
            <person name="Moustafa A."/>
            <person name="Platzer M."/>
            <person name="Groth M."/>
            <person name="Szafranski K."/>
            <person name="Schliwa M."/>
        </authorList>
    </citation>
    <scope>NUCLEOTIDE SEQUENCE [LARGE SCALE GENOMIC DNA]</scope>
</reference>
<evidence type="ECO:0000256" key="1">
    <source>
        <dbReference type="SAM" id="MobiDB-lite"/>
    </source>
</evidence>
<gene>
    <name evidence="2" type="ORF">RFI_00833</name>
</gene>
<protein>
    <submittedName>
        <fullName evidence="2">Uncharacterized protein</fullName>
    </submittedName>
</protein>
<sequence length="158" mass="18421">MSFSHNTKHFDGETEDKQNFFNDTYSTLLELEEDNVQLEQPDANLLKEINNNSSFVDDISSSLSNSKTNDESDKTDDKDIDKALLDDIFKMEQYINSDSGVGDEMTRSYINVPGLKLDEAKQLLVQRALIITEKYWRRQVKQAWIHWRNNTVWPQTPK</sequence>
<organism evidence="2 3">
    <name type="scientific">Reticulomyxa filosa</name>
    <dbReference type="NCBI Taxonomy" id="46433"/>
    <lineage>
        <taxon>Eukaryota</taxon>
        <taxon>Sar</taxon>
        <taxon>Rhizaria</taxon>
        <taxon>Retaria</taxon>
        <taxon>Foraminifera</taxon>
        <taxon>Monothalamids</taxon>
        <taxon>Reticulomyxidae</taxon>
        <taxon>Reticulomyxa</taxon>
    </lineage>
</organism>
<accession>X6PDU3</accession>
<feature type="region of interest" description="Disordered" evidence="1">
    <location>
        <begin position="56"/>
        <end position="78"/>
    </location>
</feature>
<feature type="compositionally biased region" description="Low complexity" evidence="1">
    <location>
        <begin position="56"/>
        <end position="67"/>
    </location>
</feature>
<evidence type="ECO:0000313" key="3">
    <source>
        <dbReference type="Proteomes" id="UP000023152"/>
    </source>
</evidence>
<proteinExistence type="predicted"/>
<evidence type="ECO:0000313" key="2">
    <source>
        <dbReference type="EMBL" id="ETO36229.1"/>
    </source>
</evidence>
<comment type="caution">
    <text evidence="2">The sequence shown here is derived from an EMBL/GenBank/DDBJ whole genome shotgun (WGS) entry which is preliminary data.</text>
</comment>